<reference evidence="1" key="1">
    <citation type="journal article" date="2014" name="Front. Microbiol.">
        <title>High frequency of phylogenetically diverse reductive dehalogenase-homologous genes in deep subseafloor sedimentary metagenomes.</title>
        <authorList>
            <person name="Kawai M."/>
            <person name="Futagami T."/>
            <person name="Toyoda A."/>
            <person name="Takaki Y."/>
            <person name="Nishi S."/>
            <person name="Hori S."/>
            <person name="Arai W."/>
            <person name="Tsubouchi T."/>
            <person name="Morono Y."/>
            <person name="Uchiyama I."/>
            <person name="Ito T."/>
            <person name="Fujiyama A."/>
            <person name="Inagaki F."/>
            <person name="Takami H."/>
        </authorList>
    </citation>
    <scope>NUCLEOTIDE SEQUENCE</scope>
    <source>
        <strain evidence="1">Expedition CK06-06</strain>
    </source>
</reference>
<feature type="non-terminal residue" evidence="1">
    <location>
        <position position="68"/>
    </location>
</feature>
<name>X1B5M6_9ZZZZ</name>
<comment type="caution">
    <text evidence="1">The sequence shown here is derived from an EMBL/GenBank/DDBJ whole genome shotgun (WGS) entry which is preliminary data.</text>
</comment>
<protein>
    <submittedName>
        <fullName evidence="1">Uncharacterized protein</fullName>
    </submittedName>
</protein>
<sequence>MNFPENLNFNDFIGRHVLLYGEANTKKTYYTSKFIQFLVESKKAFPNDISILDFAPPLSTINNLKIGG</sequence>
<organism evidence="1">
    <name type="scientific">marine sediment metagenome</name>
    <dbReference type="NCBI Taxonomy" id="412755"/>
    <lineage>
        <taxon>unclassified sequences</taxon>
        <taxon>metagenomes</taxon>
        <taxon>ecological metagenomes</taxon>
    </lineage>
</organism>
<dbReference type="EMBL" id="BART01027092">
    <property type="protein sequence ID" value="GAG90390.1"/>
    <property type="molecule type" value="Genomic_DNA"/>
</dbReference>
<gene>
    <name evidence="1" type="ORF">S01H4_48122</name>
</gene>
<accession>X1B5M6</accession>
<proteinExistence type="predicted"/>
<evidence type="ECO:0000313" key="1">
    <source>
        <dbReference type="EMBL" id="GAG90390.1"/>
    </source>
</evidence>
<dbReference type="AlphaFoldDB" id="X1B5M6"/>